<evidence type="ECO:0000256" key="10">
    <source>
        <dbReference type="SAM" id="MobiDB-lite"/>
    </source>
</evidence>
<evidence type="ECO:0000256" key="4">
    <source>
        <dbReference type="ARBA" id="ARBA00022741"/>
    </source>
</evidence>
<dbReference type="CDD" id="cd07830">
    <property type="entry name" value="STKc_MAK_like"/>
    <property type="match status" value="1"/>
</dbReference>
<dbReference type="GO" id="GO:0005634">
    <property type="term" value="C:nucleus"/>
    <property type="evidence" value="ECO:0007669"/>
    <property type="project" value="UniProtKB-SubCell"/>
</dbReference>
<gene>
    <name evidence="12" type="ORF">EMPS_06322</name>
</gene>
<comment type="similarity">
    <text evidence="9">Belongs to the protein kinase superfamily.</text>
</comment>
<keyword evidence="6 8" id="KW-0067">ATP-binding</keyword>
<evidence type="ECO:0000256" key="1">
    <source>
        <dbReference type="ARBA" id="ARBA00004123"/>
    </source>
</evidence>
<dbReference type="GO" id="GO:0005524">
    <property type="term" value="F:ATP binding"/>
    <property type="evidence" value="ECO:0007669"/>
    <property type="project" value="UniProtKB-UniRule"/>
</dbReference>
<keyword evidence="5" id="KW-0418">Kinase</keyword>
<name>A0A9P3HC23_9FUNG</name>
<evidence type="ECO:0000256" key="3">
    <source>
        <dbReference type="ARBA" id="ARBA00022679"/>
    </source>
</evidence>
<feature type="region of interest" description="Disordered" evidence="10">
    <location>
        <begin position="313"/>
        <end position="385"/>
    </location>
</feature>
<dbReference type="PROSITE" id="PS50011">
    <property type="entry name" value="PROTEIN_KINASE_DOM"/>
    <property type="match status" value="1"/>
</dbReference>
<dbReference type="FunFam" id="1.10.510.10:FF:000624">
    <property type="entry name" value="Mitogen-activated protein kinase"/>
    <property type="match status" value="1"/>
</dbReference>
<keyword evidence="7" id="KW-0539">Nucleus</keyword>
<dbReference type="OrthoDB" id="2158884at2759"/>
<proteinExistence type="inferred from homology"/>
<reference evidence="12" key="2">
    <citation type="journal article" date="2022" name="Microbiol. Resour. Announc.">
        <title>Whole-Genome Sequence of Entomortierella parvispora E1425, a Mucoromycotan Fungus Associated with Burkholderiaceae-Related Endosymbiotic Bacteria.</title>
        <authorList>
            <person name="Herlambang A."/>
            <person name="Guo Y."/>
            <person name="Takashima Y."/>
            <person name="Narisawa K."/>
            <person name="Ohta H."/>
            <person name="Nishizawa T."/>
        </authorList>
    </citation>
    <scope>NUCLEOTIDE SEQUENCE</scope>
    <source>
        <strain evidence="12">E1425</strain>
    </source>
</reference>
<dbReference type="SUPFAM" id="SSF56112">
    <property type="entry name" value="Protein kinase-like (PK-like)"/>
    <property type="match status" value="1"/>
</dbReference>
<evidence type="ECO:0000256" key="6">
    <source>
        <dbReference type="ARBA" id="ARBA00022840"/>
    </source>
</evidence>
<feature type="compositionally biased region" description="Polar residues" evidence="10">
    <location>
        <begin position="358"/>
        <end position="367"/>
    </location>
</feature>
<evidence type="ECO:0000259" key="11">
    <source>
        <dbReference type="PROSITE" id="PS50011"/>
    </source>
</evidence>
<dbReference type="PANTHER" id="PTHR24055">
    <property type="entry name" value="MITOGEN-ACTIVATED PROTEIN KINASE"/>
    <property type="match status" value="1"/>
</dbReference>
<dbReference type="Gene3D" id="1.10.510.10">
    <property type="entry name" value="Transferase(Phosphotransferase) domain 1"/>
    <property type="match status" value="1"/>
</dbReference>
<comment type="caution">
    <text evidence="12">The sequence shown here is derived from an EMBL/GenBank/DDBJ whole genome shotgun (WGS) entry which is preliminary data.</text>
</comment>
<feature type="compositionally biased region" description="Basic and acidic residues" evidence="10">
    <location>
        <begin position="331"/>
        <end position="340"/>
    </location>
</feature>
<dbReference type="InterPro" id="IPR011009">
    <property type="entry name" value="Kinase-like_dom_sf"/>
</dbReference>
<dbReference type="PROSITE" id="PS00108">
    <property type="entry name" value="PROTEIN_KINASE_ST"/>
    <property type="match status" value="1"/>
</dbReference>
<evidence type="ECO:0000313" key="12">
    <source>
        <dbReference type="EMBL" id="GJJ73964.1"/>
    </source>
</evidence>
<keyword evidence="3" id="KW-0808">Transferase</keyword>
<evidence type="ECO:0000256" key="5">
    <source>
        <dbReference type="ARBA" id="ARBA00022777"/>
    </source>
</evidence>
<dbReference type="Gene3D" id="3.30.200.20">
    <property type="entry name" value="Phosphorylase Kinase, domain 1"/>
    <property type="match status" value="1"/>
</dbReference>
<keyword evidence="13" id="KW-1185">Reference proteome</keyword>
<evidence type="ECO:0000256" key="2">
    <source>
        <dbReference type="ARBA" id="ARBA00022527"/>
    </source>
</evidence>
<evidence type="ECO:0000256" key="7">
    <source>
        <dbReference type="ARBA" id="ARBA00023242"/>
    </source>
</evidence>
<feature type="binding site" evidence="8">
    <location>
        <position position="34"/>
    </location>
    <ligand>
        <name>ATP</name>
        <dbReference type="ChEBI" id="CHEBI:30616"/>
    </ligand>
</feature>
<accession>A0A9P3HC23</accession>
<evidence type="ECO:0000313" key="13">
    <source>
        <dbReference type="Proteomes" id="UP000827284"/>
    </source>
</evidence>
<dbReference type="PROSITE" id="PS00107">
    <property type="entry name" value="PROTEIN_KINASE_ATP"/>
    <property type="match status" value="1"/>
</dbReference>
<dbReference type="InterPro" id="IPR008271">
    <property type="entry name" value="Ser/Thr_kinase_AS"/>
</dbReference>
<dbReference type="Pfam" id="PF00069">
    <property type="entry name" value="Pkinase"/>
    <property type="match status" value="1"/>
</dbReference>
<dbReference type="InterPro" id="IPR017441">
    <property type="entry name" value="Protein_kinase_ATP_BS"/>
</dbReference>
<dbReference type="InterPro" id="IPR000719">
    <property type="entry name" value="Prot_kinase_dom"/>
</dbReference>
<reference evidence="12" key="1">
    <citation type="submission" date="2021-11" db="EMBL/GenBank/DDBJ databases">
        <authorList>
            <person name="Herlambang A."/>
            <person name="Guo Y."/>
            <person name="Takashima Y."/>
            <person name="Nishizawa T."/>
        </authorList>
    </citation>
    <scope>NUCLEOTIDE SEQUENCE</scope>
    <source>
        <strain evidence="12">E1425</strain>
    </source>
</reference>
<dbReference type="InterPro" id="IPR050117">
    <property type="entry name" value="MAPK"/>
</dbReference>
<keyword evidence="2 9" id="KW-0723">Serine/threonine-protein kinase</keyword>
<keyword evidence="4 8" id="KW-0547">Nucleotide-binding</keyword>
<dbReference type="EMBL" id="BQFW01000008">
    <property type="protein sequence ID" value="GJJ73964.1"/>
    <property type="molecule type" value="Genomic_DNA"/>
</dbReference>
<dbReference type="GO" id="GO:0004674">
    <property type="term" value="F:protein serine/threonine kinase activity"/>
    <property type="evidence" value="ECO:0007669"/>
    <property type="project" value="UniProtKB-KW"/>
</dbReference>
<dbReference type="AlphaFoldDB" id="A0A9P3HC23"/>
<organism evidence="12 13">
    <name type="scientific">Entomortierella parvispora</name>
    <dbReference type="NCBI Taxonomy" id="205924"/>
    <lineage>
        <taxon>Eukaryota</taxon>
        <taxon>Fungi</taxon>
        <taxon>Fungi incertae sedis</taxon>
        <taxon>Mucoromycota</taxon>
        <taxon>Mortierellomycotina</taxon>
        <taxon>Mortierellomycetes</taxon>
        <taxon>Mortierellales</taxon>
        <taxon>Mortierellaceae</taxon>
        <taxon>Entomortierella</taxon>
    </lineage>
</organism>
<evidence type="ECO:0000256" key="8">
    <source>
        <dbReference type="PROSITE-ProRule" id="PRU10141"/>
    </source>
</evidence>
<feature type="domain" description="Protein kinase" evidence="11">
    <location>
        <begin position="4"/>
        <end position="298"/>
    </location>
</feature>
<sequence length="385" mass="43641">MDQFQVIADLGNGSFGSVFKARHTASGKEVAIKKMKKKFTYMSDCKSLHEVKALESLRSSPNIITLHHFFLEKKELHMVFELMEGNLYQLMKDRNGLMLPEPQVRNMIFQVLRGVHHMHSKGIMHRDMKPENLLVSGNVVKIADLGLARDLKSRPPYTTYVSTRWYRAPEVLLSCPNYSFAVDLWAIGTIAAELFSLKPLFPGTSDVDQLNRISSVLGCPFPCHLDDQSDVCSSGGFWKEGVQMAARLGFTFHMKSTKSLQDLAPNASEDAIRIIQGLLRYDPRNRSTAYQAMWSPWFKDTPGIEGLEHMTDIQHSPEKRRSMFSGLRSSSKKEGKDQKRGLSVSLPIYEGMPHHTNDQCAGSQNEQRYTDLPQISPISPFWNET</sequence>
<dbReference type="SMART" id="SM00220">
    <property type="entry name" value="S_TKc"/>
    <property type="match status" value="1"/>
</dbReference>
<protein>
    <recommendedName>
        <fullName evidence="11">Protein kinase domain-containing protein</fullName>
    </recommendedName>
</protein>
<comment type="subcellular location">
    <subcellularLocation>
        <location evidence="1">Nucleus</location>
    </subcellularLocation>
</comment>
<evidence type="ECO:0000256" key="9">
    <source>
        <dbReference type="RuleBase" id="RU000304"/>
    </source>
</evidence>
<dbReference type="Proteomes" id="UP000827284">
    <property type="component" value="Unassembled WGS sequence"/>
</dbReference>